<sequence length="52" mass="5949">MLSGQPVRASELVGLQTVNTVNRSVRNILVYNKYYASLRRTIKGTGRQARRR</sequence>
<keyword evidence="2" id="KW-1185">Reference proteome</keyword>
<organism evidence="1 2">
    <name type="scientific">Colletotrichum phormii</name>
    <dbReference type="NCBI Taxonomy" id="359342"/>
    <lineage>
        <taxon>Eukaryota</taxon>
        <taxon>Fungi</taxon>
        <taxon>Dikarya</taxon>
        <taxon>Ascomycota</taxon>
        <taxon>Pezizomycotina</taxon>
        <taxon>Sordariomycetes</taxon>
        <taxon>Hypocreomycetidae</taxon>
        <taxon>Glomerellales</taxon>
        <taxon>Glomerellaceae</taxon>
        <taxon>Colletotrichum</taxon>
        <taxon>Colletotrichum acutatum species complex</taxon>
    </lineage>
</organism>
<protein>
    <submittedName>
        <fullName evidence="1">Uncharacterized protein</fullName>
    </submittedName>
</protein>
<accession>A0AAI9ZHA3</accession>
<name>A0AAI9ZHA3_9PEZI</name>
<dbReference type="Proteomes" id="UP001243989">
    <property type="component" value="Unassembled WGS sequence"/>
</dbReference>
<proteinExistence type="predicted"/>
<evidence type="ECO:0000313" key="1">
    <source>
        <dbReference type="EMBL" id="KAK1624574.1"/>
    </source>
</evidence>
<dbReference type="AlphaFoldDB" id="A0AAI9ZHA3"/>
<gene>
    <name evidence="1" type="ORF">BDP81DRAFT_501482</name>
</gene>
<evidence type="ECO:0000313" key="2">
    <source>
        <dbReference type="Proteomes" id="UP001243989"/>
    </source>
</evidence>
<comment type="caution">
    <text evidence="1">The sequence shown here is derived from an EMBL/GenBank/DDBJ whole genome shotgun (WGS) entry which is preliminary data.</text>
</comment>
<dbReference type="RefSeq" id="XP_060440569.1">
    <property type="nucleotide sequence ID" value="XM_060595535.1"/>
</dbReference>
<dbReference type="EMBL" id="JAHMHQ010000024">
    <property type="protein sequence ID" value="KAK1624574.1"/>
    <property type="molecule type" value="Genomic_DNA"/>
</dbReference>
<dbReference type="GeneID" id="85480397"/>
<reference evidence="1" key="1">
    <citation type="submission" date="2021-06" db="EMBL/GenBank/DDBJ databases">
        <title>Comparative genomics, transcriptomics and evolutionary studies reveal genomic signatures of adaptation to plant cell wall in hemibiotrophic fungi.</title>
        <authorList>
            <consortium name="DOE Joint Genome Institute"/>
            <person name="Baroncelli R."/>
            <person name="Diaz J.F."/>
            <person name="Benocci T."/>
            <person name="Peng M."/>
            <person name="Battaglia E."/>
            <person name="Haridas S."/>
            <person name="Andreopoulos W."/>
            <person name="Labutti K."/>
            <person name="Pangilinan J."/>
            <person name="Floch G.L."/>
            <person name="Makela M.R."/>
            <person name="Henrissat B."/>
            <person name="Grigoriev I.V."/>
            <person name="Crouch J.A."/>
            <person name="De Vries R.P."/>
            <person name="Sukno S.A."/>
            <person name="Thon M.R."/>
        </authorList>
    </citation>
    <scope>NUCLEOTIDE SEQUENCE</scope>
    <source>
        <strain evidence="1">CBS 102054</strain>
    </source>
</reference>